<gene>
    <name evidence="8" type="ORF">GO493_05910</name>
</gene>
<evidence type="ECO:0000313" key="8">
    <source>
        <dbReference type="EMBL" id="MVT07789.1"/>
    </source>
</evidence>
<dbReference type="PANTHER" id="PTHR11452">
    <property type="entry name" value="ALPHA-GALACTOSIDASE/ALPHA-N-ACETYLGALACTOSAMINIDASE"/>
    <property type="match status" value="1"/>
</dbReference>
<dbReference type="CDD" id="cd14792">
    <property type="entry name" value="GH27"/>
    <property type="match status" value="1"/>
</dbReference>
<keyword evidence="5" id="KW-1015">Disulfide bond</keyword>
<evidence type="ECO:0000256" key="1">
    <source>
        <dbReference type="ARBA" id="ARBA00009743"/>
    </source>
</evidence>
<dbReference type="SUPFAM" id="SSF51445">
    <property type="entry name" value="(Trans)glycosidases"/>
    <property type="match status" value="1"/>
</dbReference>
<dbReference type="InterPro" id="IPR017853">
    <property type="entry name" value="GH"/>
</dbReference>
<name>A0A7K1U095_9BACT</name>
<dbReference type="Pfam" id="PF16499">
    <property type="entry name" value="Melibiase_2"/>
    <property type="match status" value="1"/>
</dbReference>
<keyword evidence="3 5" id="KW-0378">Hydrolase</keyword>
<dbReference type="GO" id="GO:0004557">
    <property type="term" value="F:alpha-galactosidase activity"/>
    <property type="evidence" value="ECO:0007669"/>
    <property type="project" value="UniProtKB-EC"/>
</dbReference>
<dbReference type="PRINTS" id="PR00740">
    <property type="entry name" value="GLHYDRLASE27"/>
</dbReference>
<dbReference type="SUPFAM" id="SSF51011">
    <property type="entry name" value="Glycosyl hydrolase domain"/>
    <property type="match status" value="1"/>
</dbReference>
<accession>A0A7K1U095</accession>
<comment type="caution">
    <text evidence="8">The sequence shown here is derived from an EMBL/GenBank/DDBJ whole genome shotgun (WGS) entry which is preliminary data.</text>
</comment>
<comment type="similarity">
    <text evidence="1 5">Belongs to the glycosyl hydrolase 27 family.</text>
</comment>
<keyword evidence="9" id="KW-1185">Reference proteome</keyword>
<proteinExistence type="inferred from homology"/>
<feature type="signal peptide" evidence="6">
    <location>
        <begin position="1"/>
        <end position="24"/>
    </location>
</feature>
<reference evidence="8 9" key="1">
    <citation type="submission" date="2019-12" db="EMBL/GenBank/DDBJ databases">
        <title>Chitinophaga sp. strain ysch24 (GDMCC 1.1355), whole genome shotgun sequence.</title>
        <authorList>
            <person name="Zhang X."/>
        </authorList>
    </citation>
    <scope>NUCLEOTIDE SEQUENCE [LARGE SCALE GENOMIC DNA]</scope>
    <source>
        <strain evidence="9">ysch24</strain>
    </source>
</reference>
<dbReference type="AlphaFoldDB" id="A0A7K1U095"/>
<dbReference type="InterPro" id="IPR013780">
    <property type="entry name" value="Glyco_hydro_b"/>
</dbReference>
<dbReference type="GO" id="GO:0005975">
    <property type="term" value="P:carbohydrate metabolic process"/>
    <property type="evidence" value="ECO:0007669"/>
    <property type="project" value="InterPro"/>
</dbReference>
<comment type="catalytic activity">
    <reaction evidence="5">
        <text>Hydrolysis of terminal, non-reducing alpha-D-galactose residues in alpha-D-galactosides, including galactose oligosaccharides, galactomannans and galactolipids.</text>
        <dbReference type="EC" id="3.2.1.22"/>
    </reaction>
</comment>
<evidence type="ECO:0000256" key="5">
    <source>
        <dbReference type="RuleBase" id="RU361168"/>
    </source>
</evidence>
<dbReference type="InterPro" id="IPR013785">
    <property type="entry name" value="Aldolase_TIM"/>
</dbReference>
<evidence type="ECO:0000256" key="6">
    <source>
        <dbReference type="SAM" id="SignalP"/>
    </source>
</evidence>
<keyword evidence="4 5" id="KW-0326">Glycosidase</keyword>
<evidence type="ECO:0000259" key="7">
    <source>
        <dbReference type="Pfam" id="PF17801"/>
    </source>
</evidence>
<organism evidence="8 9">
    <name type="scientific">Chitinophaga tropicalis</name>
    <dbReference type="NCBI Taxonomy" id="2683588"/>
    <lineage>
        <taxon>Bacteria</taxon>
        <taxon>Pseudomonadati</taxon>
        <taxon>Bacteroidota</taxon>
        <taxon>Chitinophagia</taxon>
        <taxon>Chitinophagales</taxon>
        <taxon>Chitinophagaceae</taxon>
        <taxon>Chitinophaga</taxon>
    </lineage>
</organism>
<protein>
    <recommendedName>
        <fullName evidence="5">Alpha-galactosidase</fullName>
        <ecNumber evidence="5">3.2.1.22</ecNumber>
    </recommendedName>
    <alternativeName>
        <fullName evidence="5">Melibiase</fullName>
    </alternativeName>
</protein>
<dbReference type="EMBL" id="WRXN01000001">
    <property type="protein sequence ID" value="MVT07789.1"/>
    <property type="molecule type" value="Genomic_DNA"/>
</dbReference>
<evidence type="ECO:0000256" key="4">
    <source>
        <dbReference type="ARBA" id="ARBA00023295"/>
    </source>
</evidence>
<dbReference type="PANTHER" id="PTHR11452:SF42">
    <property type="entry name" value="ALPHA-GALACTOSIDASE"/>
    <property type="match status" value="1"/>
</dbReference>
<dbReference type="Pfam" id="PF17801">
    <property type="entry name" value="Melibiase_C"/>
    <property type="match status" value="1"/>
</dbReference>
<feature type="domain" description="Alpha galactosidase C-terminal" evidence="7">
    <location>
        <begin position="379"/>
        <end position="452"/>
    </location>
</feature>
<keyword evidence="2 6" id="KW-0732">Signal</keyword>
<dbReference type="Proteomes" id="UP000461730">
    <property type="component" value="Unassembled WGS sequence"/>
</dbReference>
<evidence type="ECO:0000256" key="3">
    <source>
        <dbReference type="ARBA" id="ARBA00022801"/>
    </source>
</evidence>
<dbReference type="EC" id="3.2.1.22" evidence="5"/>
<dbReference type="RefSeq" id="WP_157305165.1">
    <property type="nucleotide sequence ID" value="NZ_WRXN01000001.1"/>
</dbReference>
<evidence type="ECO:0000256" key="2">
    <source>
        <dbReference type="ARBA" id="ARBA00022729"/>
    </source>
</evidence>
<evidence type="ECO:0000313" key="9">
    <source>
        <dbReference type="Proteomes" id="UP000461730"/>
    </source>
</evidence>
<dbReference type="Gene3D" id="2.60.40.1180">
    <property type="entry name" value="Golgi alpha-mannosidase II"/>
    <property type="match status" value="1"/>
</dbReference>
<dbReference type="InterPro" id="IPR041233">
    <property type="entry name" value="Melibiase_C"/>
</dbReference>
<dbReference type="InterPro" id="IPR002241">
    <property type="entry name" value="Glyco_hydro_27"/>
</dbReference>
<dbReference type="Gene3D" id="3.20.20.70">
    <property type="entry name" value="Aldolase class I"/>
    <property type="match status" value="1"/>
</dbReference>
<feature type="chain" id="PRO_5029747511" description="Alpha-galactosidase" evidence="6">
    <location>
        <begin position="25"/>
        <end position="455"/>
    </location>
</feature>
<sequence>MQFIRSVAILFCCFAGHVAIGQIAATPPMGWNSYNSFGGAVHEDEVKANADYMAKYLKPYGWEYVVVDYCWYYPHPPLAKVSNAPQFQLEDGAYVPWCSMDEYGRLTPDVSKFPSAKDGNGFKPLADYVHSLGLKFGIHIMRGIPRQAVWANTKIPGTTATAAAVADKASICPWLNHMYGLDMTKEGAQEYYNSLIDLYASWGVDYIKMDDMTADAKVREYHQAEAEAIHKAIVRNGRPIVLSLSPKHLIKEVANIKANSNLSRISDDFWDSWKQLKSQFDHCAEWMGVGAPGYWPDADMLQFGKVSKRGPVLQERYSRFTEDEQLTHMTLWCMFRSPLMMGGNMPENTAFVKQLLTNKDVLDIDQHSINNRQLYRKEELVVWVSQMPETGDWNIAFFNLNDTAKEVSLNFADLGLKGGWKAKNIWTQQAMGTAKNSFKQEVKPHGTLLFRLSKK</sequence>